<dbReference type="GeneID" id="85443788"/>
<evidence type="ECO:0000313" key="2">
    <source>
        <dbReference type="Proteomes" id="UP001230504"/>
    </source>
</evidence>
<sequence length="53" mass="5663">MEGQDAFVKSTLTHDDTPKRLIDAAAASGVYSNSVWTPTTVMSMGCLSSSRKI</sequence>
<comment type="caution">
    <text evidence="1">The sequence shown here is derived from an EMBL/GenBank/DDBJ whole genome shotgun (WGS) entry which is preliminary data.</text>
</comment>
<accession>A0AAD8PJ16</accession>
<dbReference type="AlphaFoldDB" id="A0AAD8PJ16"/>
<keyword evidence="2" id="KW-1185">Reference proteome</keyword>
<gene>
    <name evidence="1" type="ORF">LY79DRAFT_574061</name>
</gene>
<dbReference type="Proteomes" id="UP001230504">
    <property type="component" value="Unassembled WGS sequence"/>
</dbReference>
<dbReference type="RefSeq" id="XP_060406749.1">
    <property type="nucleotide sequence ID" value="XM_060559548.1"/>
</dbReference>
<proteinExistence type="predicted"/>
<name>A0AAD8PJ16_9PEZI</name>
<organism evidence="1 2">
    <name type="scientific">Colletotrichum navitas</name>
    <dbReference type="NCBI Taxonomy" id="681940"/>
    <lineage>
        <taxon>Eukaryota</taxon>
        <taxon>Fungi</taxon>
        <taxon>Dikarya</taxon>
        <taxon>Ascomycota</taxon>
        <taxon>Pezizomycotina</taxon>
        <taxon>Sordariomycetes</taxon>
        <taxon>Hypocreomycetidae</taxon>
        <taxon>Glomerellales</taxon>
        <taxon>Glomerellaceae</taxon>
        <taxon>Colletotrichum</taxon>
        <taxon>Colletotrichum graminicola species complex</taxon>
    </lineage>
</organism>
<dbReference type="EMBL" id="JAHLJV010000270">
    <property type="protein sequence ID" value="KAK1561595.1"/>
    <property type="molecule type" value="Genomic_DNA"/>
</dbReference>
<protein>
    <submittedName>
        <fullName evidence="1">Uncharacterized protein</fullName>
    </submittedName>
</protein>
<evidence type="ECO:0000313" key="1">
    <source>
        <dbReference type="EMBL" id="KAK1561595.1"/>
    </source>
</evidence>
<reference evidence="1" key="1">
    <citation type="submission" date="2021-06" db="EMBL/GenBank/DDBJ databases">
        <title>Comparative genomics, transcriptomics and evolutionary studies reveal genomic signatures of adaptation to plant cell wall in hemibiotrophic fungi.</title>
        <authorList>
            <consortium name="DOE Joint Genome Institute"/>
            <person name="Baroncelli R."/>
            <person name="Diaz J.F."/>
            <person name="Benocci T."/>
            <person name="Peng M."/>
            <person name="Battaglia E."/>
            <person name="Haridas S."/>
            <person name="Andreopoulos W."/>
            <person name="Labutti K."/>
            <person name="Pangilinan J."/>
            <person name="Floch G.L."/>
            <person name="Makela M.R."/>
            <person name="Henrissat B."/>
            <person name="Grigoriev I.V."/>
            <person name="Crouch J.A."/>
            <person name="De Vries R.P."/>
            <person name="Sukno S.A."/>
            <person name="Thon M.R."/>
        </authorList>
    </citation>
    <scope>NUCLEOTIDE SEQUENCE</scope>
    <source>
        <strain evidence="1">CBS 125086</strain>
    </source>
</reference>